<keyword evidence="4" id="KW-1185">Reference proteome</keyword>
<comment type="caution">
    <text evidence="3">The sequence shown here is derived from an EMBL/GenBank/DDBJ whole genome shotgun (WGS) entry which is preliminary data.</text>
</comment>
<feature type="compositionally biased region" description="Pro residues" evidence="2">
    <location>
        <begin position="911"/>
        <end position="922"/>
    </location>
</feature>
<feature type="compositionally biased region" description="Gly residues" evidence="2">
    <location>
        <begin position="1076"/>
        <end position="1085"/>
    </location>
</feature>
<evidence type="ECO:0000313" key="3">
    <source>
        <dbReference type="EMBL" id="KAF6347558.1"/>
    </source>
</evidence>
<feature type="compositionally biased region" description="Low complexity" evidence="2">
    <location>
        <begin position="127"/>
        <end position="136"/>
    </location>
</feature>
<feature type="compositionally biased region" description="Low complexity" evidence="2">
    <location>
        <begin position="1039"/>
        <end position="1062"/>
    </location>
</feature>
<feature type="compositionally biased region" description="Basic and acidic residues" evidence="2">
    <location>
        <begin position="176"/>
        <end position="191"/>
    </location>
</feature>
<dbReference type="EMBL" id="JACAGB010000008">
    <property type="protein sequence ID" value="KAF6347558.1"/>
    <property type="molecule type" value="Genomic_DNA"/>
</dbReference>
<feature type="compositionally biased region" description="Low complexity" evidence="2">
    <location>
        <begin position="901"/>
        <end position="910"/>
    </location>
</feature>
<feature type="region of interest" description="Disordered" evidence="2">
    <location>
        <begin position="1148"/>
        <end position="1220"/>
    </location>
</feature>
<feature type="compositionally biased region" description="Basic and acidic residues" evidence="2">
    <location>
        <begin position="530"/>
        <end position="539"/>
    </location>
</feature>
<accession>A0A7J7XDG6</accession>
<feature type="region of interest" description="Disordered" evidence="2">
    <location>
        <begin position="985"/>
        <end position="1115"/>
    </location>
</feature>
<feature type="region of interest" description="Disordered" evidence="2">
    <location>
        <begin position="253"/>
        <end position="280"/>
    </location>
</feature>
<feature type="region of interest" description="Disordered" evidence="2">
    <location>
        <begin position="479"/>
        <end position="557"/>
    </location>
</feature>
<gene>
    <name evidence="3" type="ORF">mPipKuh1_017846</name>
</gene>
<feature type="region of interest" description="Disordered" evidence="2">
    <location>
        <begin position="897"/>
        <end position="938"/>
    </location>
</feature>
<feature type="compositionally biased region" description="Pro residues" evidence="2">
    <location>
        <begin position="372"/>
        <end position="386"/>
    </location>
</feature>
<name>A0A7J7XDG6_PIPKU</name>
<feature type="compositionally biased region" description="Acidic residues" evidence="2">
    <location>
        <begin position="1612"/>
        <end position="1625"/>
    </location>
</feature>
<feature type="region of interest" description="Disordered" evidence="2">
    <location>
        <begin position="837"/>
        <end position="881"/>
    </location>
</feature>
<feature type="region of interest" description="Disordered" evidence="2">
    <location>
        <begin position="569"/>
        <end position="607"/>
    </location>
</feature>
<feature type="region of interest" description="Disordered" evidence="2">
    <location>
        <begin position="110"/>
        <end position="215"/>
    </location>
</feature>
<feature type="compositionally biased region" description="Basic and acidic residues" evidence="2">
    <location>
        <begin position="327"/>
        <end position="339"/>
    </location>
</feature>
<feature type="compositionally biased region" description="Basic and acidic residues" evidence="2">
    <location>
        <begin position="598"/>
        <end position="607"/>
    </location>
</feature>
<feature type="compositionally biased region" description="Basic and acidic residues" evidence="2">
    <location>
        <begin position="1022"/>
        <end position="1031"/>
    </location>
</feature>
<dbReference type="Proteomes" id="UP000558488">
    <property type="component" value="Unassembled WGS sequence"/>
</dbReference>
<feature type="region of interest" description="Disordered" evidence="2">
    <location>
        <begin position="1375"/>
        <end position="1483"/>
    </location>
</feature>
<feature type="compositionally biased region" description="Basic and acidic residues" evidence="2">
    <location>
        <begin position="353"/>
        <end position="365"/>
    </location>
</feature>
<organism evidence="3 4">
    <name type="scientific">Pipistrellus kuhlii</name>
    <name type="common">Kuhl's pipistrelle</name>
    <dbReference type="NCBI Taxonomy" id="59472"/>
    <lineage>
        <taxon>Eukaryota</taxon>
        <taxon>Metazoa</taxon>
        <taxon>Chordata</taxon>
        <taxon>Craniata</taxon>
        <taxon>Vertebrata</taxon>
        <taxon>Euteleostomi</taxon>
        <taxon>Mammalia</taxon>
        <taxon>Eutheria</taxon>
        <taxon>Laurasiatheria</taxon>
        <taxon>Chiroptera</taxon>
        <taxon>Yangochiroptera</taxon>
        <taxon>Vespertilionidae</taxon>
        <taxon>Pipistrellus</taxon>
    </lineage>
</organism>
<feature type="compositionally biased region" description="Basic and acidic residues" evidence="2">
    <location>
        <begin position="137"/>
        <end position="149"/>
    </location>
</feature>
<dbReference type="InterPro" id="IPR052429">
    <property type="entry name" value="BAH_domain_protein"/>
</dbReference>
<reference evidence="3 4" key="1">
    <citation type="journal article" date="2020" name="Nature">
        <title>Six reference-quality genomes reveal evolution of bat adaptations.</title>
        <authorList>
            <person name="Jebb D."/>
            <person name="Huang Z."/>
            <person name="Pippel M."/>
            <person name="Hughes G.M."/>
            <person name="Lavrichenko K."/>
            <person name="Devanna P."/>
            <person name="Winkler S."/>
            <person name="Jermiin L.S."/>
            <person name="Skirmuntt E.C."/>
            <person name="Katzourakis A."/>
            <person name="Burkitt-Gray L."/>
            <person name="Ray D.A."/>
            <person name="Sullivan K.A.M."/>
            <person name="Roscito J.G."/>
            <person name="Kirilenko B.M."/>
            <person name="Davalos L.M."/>
            <person name="Corthals A.P."/>
            <person name="Power M.L."/>
            <person name="Jones G."/>
            <person name="Ransome R.D."/>
            <person name="Dechmann D.K.N."/>
            <person name="Locatelli A.G."/>
            <person name="Puechmaille S.J."/>
            <person name="Fedrigo O."/>
            <person name="Jarvis E.D."/>
            <person name="Hiller M."/>
            <person name="Vernes S.C."/>
            <person name="Myers E.W."/>
            <person name="Teeling E.C."/>
        </authorList>
    </citation>
    <scope>NUCLEOTIDE SEQUENCE [LARGE SCALE GENOMIC DNA]</scope>
    <source>
        <strain evidence="3">MPipKuh1</strain>
        <tissue evidence="3">Flight muscle</tissue>
    </source>
</reference>
<protein>
    <submittedName>
        <fullName evidence="3">Trinucleotide repeat containing 18</fullName>
    </submittedName>
</protein>
<keyword evidence="1" id="KW-0175">Coiled coil</keyword>
<feature type="coiled-coil region" evidence="1">
    <location>
        <begin position="794"/>
        <end position="827"/>
    </location>
</feature>
<feature type="compositionally biased region" description="Basic and acidic residues" evidence="2">
    <location>
        <begin position="925"/>
        <end position="938"/>
    </location>
</feature>
<feature type="compositionally biased region" description="Low complexity" evidence="2">
    <location>
        <begin position="1181"/>
        <end position="1196"/>
    </location>
</feature>
<feature type="compositionally biased region" description="Basic and acidic residues" evidence="2">
    <location>
        <begin position="1375"/>
        <end position="1397"/>
    </location>
</feature>
<evidence type="ECO:0000313" key="4">
    <source>
        <dbReference type="Proteomes" id="UP000558488"/>
    </source>
</evidence>
<feature type="compositionally biased region" description="Pro residues" evidence="2">
    <location>
        <begin position="502"/>
        <end position="522"/>
    </location>
</feature>
<proteinExistence type="predicted"/>
<feature type="compositionally biased region" description="Pro residues" evidence="2">
    <location>
        <begin position="256"/>
        <end position="278"/>
    </location>
</feature>
<feature type="compositionally biased region" description="Basic residues" evidence="2">
    <location>
        <begin position="1398"/>
        <end position="1412"/>
    </location>
</feature>
<evidence type="ECO:0000256" key="1">
    <source>
        <dbReference type="SAM" id="Coils"/>
    </source>
</evidence>
<sequence length="1707" mass="180400">MALGPEARALESGEAFLGSFVAGGVGPSASSHGSPVPLPSDLSFRSPTPSSLPMVQLWAAHAHEGFSHLPGGLYPSYLHLNHLEPPSSGSPLLSQLGQPSIFDSQKDGFYLPGPGALHPPAPPARTAGPSGAAAKGAPREGAARERAAREPPPLLGRREARAREEAAARGVVDLTQEARDRPDRGHARLAERLSPFVAEPGPRAPADAKGRTAPPGPGLCNGGADPALPALLAEAAARGARDEAARLRRAEALLPGPRPCPSPLPPPPPPGKGPPAPPAAAAAFAVFPAPGGREPGREHRVVAPTFVPSVEAFDERAGPIQIASQARDARAREREREAGRPGVLQAPPSPRPPPERPDAPREKSSVIRAPRRAPPAAPDPRAPPPAKEPEAEPRPRGPAPPAALFGLEPARPPAAPEHKWKPFELGPFAATQMAALAAQRQAGRAEDDAAAKKAFLDAGRPEASAMQSLIQYSGSFAREAAPRAAGCGKKSPFGGLGTMKPEPAPPAGAPRAPARPPPPAGPAPAAGRQLKRDPERPESAKAFGREGAGAQGEAEVRHPPVGIAVAVARQKDSGSGRLGPGLADQERSLSLSNVKGHGRADEDCADERGRHREERLLGARLDRDQEKLLRESKELADLARLHPSGCAANGLNPNLMVTGGPALAGSGRWSADPAAHLATHPWLPRSSSTSMWLAGHPYGLAPPSLHQGMAPGFPPGLGGSLPSAYQFVRDPQSGQLVVVPSDHLPHLAELMERAAVPPLWPALYPPGRSSLHHAQQLQLFSQQHFLRQQELLYLQQQAAQALELQRSAQLVQERLKAQEHRAEMEEKVSKRSLEAAGKAGLAGAGPGLLPRKPPGLAPGPAGTYGKAVSPPPSPRASPVAALKAKVIQKLEDVTKPPPAYAYPAMPSSHPSSPPPASPPPAPGIARKEEAPENVVEKKDLELEKDAASPFQALFSDIPPRYPFPALPPHYGRPYPFLLQPTAAADADGLAPDVPLPAEDKPLRLPPSELPAPLREGPADEPLAEREVKAEVEDVDEGPAELPALESPLALRPEEALAAPSPEGGRGGGLLDAQALGAGGQGGAEPSGGLDFAEGADAPVDSPGRTASCTAVPDLGGRLTPEMLVEAKEEPVEVPVDVPVAVAVAEAVPEEDLAQAAPSEPQPSLELGDCDMPPGEGQRLGLEALEAQEAQEAAPEPGSACFPEEAGSDRFPPGLEDPLAGMNALAAAAELPQARPLPSPGAGAQALEQLEAAQSLVLEQSFLHGITLLSEIAELELERRSQDGAGAERGLAVRPSLESLLAASSHMLKEVLDSPFVDPLKSLRLPRELNPNKKYSWMQKKEERMFAMKSSLEHMDAMELDFRMRLAEVQRQYKEKQRELVKLQRRRESEDRLEEPHRSLARRGPGRPRKRTHALSALSPPRKRGKSRNSSGKLSSKPLLASEAFELGAGVRKRHKGPEEEHDALVGPGKARGRSQPWDEHEVPSDFLSQLKIKKKKMASDQEQLASKLDKALSLTKQDKLKSPFKFSDSCGGKAKPGGGCGRYLTPYESLLGKDRRALAKGLGLSLKASREGKHKRASRARKMEVGFKARGQPKSAHSPFASEVSSYSYNTDSEEEEEEEEEEFLKDEWATQGPSGSKLTSSLLCGMVAKSGTPAGGPTLPKRGLAAARTLKPKLAGRKQPFCLLLQEVEARSSFSDSSEDSFDQGY</sequence>
<feature type="region of interest" description="Disordered" evidence="2">
    <location>
        <begin position="309"/>
        <end position="423"/>
    </location>
</feature>
<feature type="region of interest" description="Disordered" evidence="2">
    <location>
        <begin position="1567"/>
        <end position="1637"/>
    </location>
</feature>
<dbReference type="PANTHER" id="PTHR12505">
    <property type="entry name" value="PHD FINGER TRANSCRIPTION FACTOR"/>
    <property type="match status" value="1"/>
</dbReference>
<evidence type="ECO:0000256" key="2">
    <source>
        <dbReference type="SAM" id="MobiDB-lite"/>
    </source>
</evidence>
<feature type="compositionally biased region" description="Basic and acidic residues" evidence="2">
    <location>
        <begin position="156"/>
        <end position="167"/>
    </location>
</feature>
<dbReference type="PANTHER" id="PTHR12505:SF21">
    <property type="entry name" value="TRINUCLEOTIDE REPEAT-CONTAINING GENE 18 PROTEIN"/>
    <property type="match status" value="1"/>
</dbReference>